<dbReference type="SUPFAM" id="SSF53822">
    <property type="entry name" value="Periplasmic binding protein-like I"/>
    <property type="match status" value="1"/>
</dbReference>
<dbReference type="InterPro" id="IPR018392">
    <property type="entry name" value="LysM"/>
</dbReference>
<dbReference type="Gene3D" id="3.10.350.10">
    <property type="entry name" value="LysM domain"/>
    <property type="match status" value="4"/>
</dbReference>
<feature type="domain" description="LysM" evidence="4">
    <location>
        <begin position="97"/>
        <end position="140"/>
    </location>
</feature>
<dbReference type="EMBL" id="JAMXLT020000022">
    <property type="protein sequence ID" value="MDW8549791.1"/>
    <property type="molecule type" value="Genomic_DNA"/>
</dbReference>
<comment type="caution">
    <text evidence="5">The sequence shown here is derived from an EMBL/GenBank/DDBJ whole genome shotgun (WGS) entry which is preliminary data.</text>
</comment>
<evidence type="ECO:0000256" key="2">
    <source>
        <dbReference type="ARBA" id="ARBA00022729"/>
    </source>
</evidence>
<dbReference type="Pfam" id="PF01476">
    <property type="entry name" value="LysM"/>
    <property type="match status" value="4"/>
</dbReference>
<dbReference type="PANTHER" id="PTHR33734:SF22">
    <property type="entry name" value="MEMBRANE-BOUND LYTIC MUREIN TRANSGLYCOSYLASE D"/>
    <property type="match status" value="1"/>
</dbReference>
<protein>
    <submittedName>
        <fullName evidence="5">LysM peptidoglycan-binding domain-containing protein</fullName>
    </submittedName>
</protein>
<evidence type="ECO:0000256" key="1">
    <source>
        <dbReference type="ARBA" id="ARBA00010062"/>
    </source>
</evidence>
<keyword evidence="2" id="KW-0732">Signal</keyword>
<organism evidence="5 6">
    <name type="scientific">Epilithonimonas ginsengisoli</name>
    <dbReference type="NCBI Taxonomy" id="1245592"/>
    <lineage>
        <taxon>Bacteria</taxon>
        <taxon>Pseudomonadati</taxon>
        <taxon>Bacteroidota</taxon>
        <taxon>Flavobacteriia</taxon>
        <taxon>Flavobacteriales</taxon>
        <taxon>Weeksellaceae</taxon>
        <taxon>Chryseobacterium group</taxon>
        <taxon>Epilithonimonas</taxon>
    </lineage>
</organism>
<dbReference type="InterPro" id="IPR028082">
    <property type="entry name" value="Peripla_BP_I"/>
</dbReference>
<dbReference type="SUPFAM" id="SSF54106">
    <property type="entry name" value="LysM domain"/>
    <property type="match status" value="3"/>
</dbReference>
<proteinExistence type="inferred from homology"/>
<comment type="similarity">
    <text evidence="1">Belongs to the leucine-binding protein family.</text>
</comment>
<feature type="compositionally biased region" description="Polar residues" evidence="3">
    <location>
        <begin position="229"/>
        <end position="246"/>
    </location>
</feature>
<evidence type="ECO:0000313" key="6">
    <source>
        <dbReference type="Proteomes" id="UP001204439"/>
    </source>
</evidence>
<feature type="domain" description="LysM" evidence="4">
    <location>
        <begin position="21"/>
        <end position="65"/>
    </location>
</feature>
<evidence type="ECO:0000259" key="4">
    <source>
        <dbReference type="PROSITE" id="PS51782"/>
    </source>
</evidence>
<reference evidence="5 6" key="1">
    <citation type="submission" date="2023-11" db="EMBL/GenBank/DDBJ databases">
        <title>First isolation, identification, and characterization of non-pathogenic Epilithonimonas ginsengisoli isolated from diseased farmed rainbow trout (Oncorhynchus mykiss) in Chile.</title>
        <authorList>
            <person name="Miranda C.D."/>
            <person name="Irgang R."/>
            <person name="Concha C."/>
            <person name="Rojas R."/>
            <person name="Avendano R."/>
        </authorList>
    </citation>
    <scope>NUCLEOTIDE SEQUENCE [LARGE SCALE GENOMIC DNA]</scope>
    <source>
        <strain evidence="5 6">FP99</strain>
    </source>
</reference>
<dbReference type="Pfam" id="PF13458">
    <property type="entry name" value="Peripla_BP_6"/>
    <property type="match status" value="1"/>
</dbReference>
<dbReference type="Gene3D" id="3.40.50.2300">
    <property type="match status" value="2"/>
</dbReference>
<dbReference type="CDD" id="cd00118">
    <property type="entry name" value="LysM"/>
    <property type="match status" value="3"/>
</dbReference>
<keyword evidence="6" id="KW-1185">Reference proteome</keyword>
<feature type="domain" description="LysM" evidence="4">
    <location>
        <begin position="282"/>
        <end position="325"/>
    </location>
</feature>
<accession>A0ABU4JJH7</accession>
<evidence type="ECO:0000256" key="3">
    <source>
        <dbReference type="SAM" id="MobiDB-lite"/>
    </source>
</evidence>
<dbReference type="InterPro" id="IPR028081">
    <property type="entry name" value="Leu-bd"/>
</dbReference>
<dbReference type="PANTHER" id="PTHR33734">
    <property type="entry name" value="LYSM DOMAIN-CONTAINING GPI-ANCHORED PROTEIN 2"/>
    <property type="match status" value="1"/>
</dbReference>
<sequence>MINKIFILSAVAAFLGLSAQKTHTVAPKETPYGISKQYGLSIDELYKLNPSKKDGGLKIGDVLIVAKTGSSTKTVTPTVTPVKATPVTSGTVSGKTGTITLQPKQTVYGITKQYKISEADLRKLNPELDSHLKIGDKVNLPLDSILKYGDSSSSAVAQTTTVVEKTPEVKTVTKTESVASEPAKGMYVVQTKDNYYKISRQFNLTQKQLFALNPGLEAAGLKPGESIRVSGSESNTINVEDNSQNNSTSAPATKTVTTTQTSAPSATSSASGNTSTSEDDYVTYTVQSGDTMFSIMNHFNVTLDQLISLNPNLVDGLKAGMTLKIKKQDPMYSKKAGDVLSVVLMLPFGFDANDAKYRTMSMDFLTGAKLAAERNAKSGQKLDIKVVDAGNEVTFKNSLSQINQDNTDLIVGPFFKSSILEVLNYVKQKNIPVVAPFANSSDLFDYNNLIIVETENTVYSDRIVKEVSQVYQDQKIYIVADNSKANANAIKAGLEKSLAKANIVIVNSSNEIQLENNMMTGQSVPVIAILADDNDSAGTAFASKIIALGKQTEGFKAFSMFYSPSFEKNVDDLSKSSLVYLMDRKINYDGDFEKQVLADYKAKYCKAPSKYAVIGFDVMNDMLTRENKKGEIFKQIGKSQTQLATKFEFVKAKPNGAYINNGYRVVRLMQ</sequence>
<dbReference type="RefSeq" id="WP_063971372.1">
    <property type="nucleotide sequence ID" value="NZ_JAMXLT020000022.1"/>
</dbReference>
<dbReference type="Proteomes" id="UP001204439">
    <property type="component" value="Unassembled WGS sequence"/>
</dbReference>
<dbReference type="PROSITE" id="PS51782">
    <property type="entry name" value="LYSM"/>
    <property type="match status" value="4"/>
</dbReference>
<dbReference type="SMART" id="SM00257">
    <property type="entry name" value="LysM"/>
    <property type="match status" value="4"/>
</dbReference>
<evidence type="ECO:0000313" key="5">
    <source>
        <dbReference type="EMBL" id="MDW8549791.1"/>
    </source>
</evidence>
<dbReference type="CDD" id="cd06268">
    <property type="entry name" value="PBP1_ABC_transporter_LIVBP-like"/>
    <property type="match status" value="1"/>
</dbReference>
<feature type="compositionally biased region" description="Low complexity" evidence="3">
    <location>
        <begin position="247"/>
        <end position="276"/>
    </location>
</feature>
<dbReference type="InterPro" id="IPR036779">
    <property type="entry name" value="LysM_dom_sf"/>
</dbReference>
<feature type="region of interest" description="Disordered" evidence="3">
    <location>
        <begin position="229"/>
        <end position="278"/>
    </location>
</feature>
<feature type="domain" description="LysM" evidence="4">
    <location>
        <begin position="185"/>
        <end position="229"/>
    </location>
</feature>
<gene>
    <name evidence="5" type="ORF">NG800_012775</name>
</gene>
<name>A0ABU4JJH7_9FLAO</name>